<dbReference type="GO" id="GO:0016491">
    <property type="term" value="F:oxidoreductase activity"/>
    <property type="evidence" value="ECO:0007669"/>
    <property type="project" value="InterPro"/>
</dbReference>
<reference evidence="3" key="1">
    <citation type="journal article" date="2020" name="Front. Microbiol.">
        <title>Gene regulatory networks of Penicillium echinulatum 2HH and Penicillium oxalicum 114-2 inferred by a computational biology approach.</title>
        <authorList>
            <person name="Lenz A.R."/>
            <person name="Galan-Vasquez E."/>
            <person name="Balbinot E."/>
            <person name="De Abreu F.P."/>
            <person name="De Oliveira N.S."/>
            <person name="Da Rosa L.O."/>
            <person name="De Avila E Silva S."/>
            <person name="Camassola M."/>
            <person name="Dillon A.J.P."/>
            <person name="Perez-Rueda E."/>
        </authorList>
    </citation>
    <scope>NUCLEOTIDE SEQUENCE</scope>
    <source>
        <strain evidence="3">S1M29</strain>
    </source>
</reference>
<dbReference type="SUPFAM" id="SSF54909">
    <property type="entry name" value="Dimeric alpha+beta barrel"/>
    <property type="match status" value="1"/>
</dbReference>
<dbReference type="InterPro" id="IPR011008">
    <property type="entry name" value="Dimeric_a/b-barrel"/>
</dbReference>
<evidence type="ECO:0000259" key="2">
    <source>
        <dbReference type="Pfam" id="PF07110"/>
    </source>
</evidence>
<organism evidence="3 4">
    <name type="scientific">Penicillium ucsense</name>
    <dbReference type="NCBI Taxonomy" id="2839758"/>
    <lineage>
        <taxon>Eukaryota</taxon>
        <taxon>Fungi</taxon>
        <taxon>Dikarya</taxon>
        <taxon>Ascomycota</taxon>
        <taxon>Pezizomycotina</taxon>
        <taxon>Eurotiomycetes</taxon>
        <taxon>Eurotiomycetidae</taxon>
        <taxon>Eurotiales</taxon>
        <taxon>Aspergillaceae</taxon>
        <taxon>Penicillium</taxon>
    </lineage>
</organism>
<comment type="caution">
    <text evidence="3">The sequence shown here is derived from an EMBL/GenBank/DDBJ whole genome shotgun (WGS) entry which is preliminary data.</text>
</comment>
<dbReference type="InterPro" id="IPR009799">
    <property type="entry name" value="EthD_dom"/>
</dbReference>
<dbReference type="Gene3D" id="3.30.70.100">
    <property type="match status" value="1"/>
</dbReference>
<accession>A0A8J8WDU8</accession>
<proteinExistence type="inferred from homology"/>
<dbReference type="AlphaFoldDB" id="A0A8J8WDU8"/>
<sequence length="137" mass="15381">MPFKVLVYAHRLPAVTPETFKQRYEAHIQLFKRLVGDAFPISHRRIYISRTQIDAPLDHDPSHNATTPATVIVGQPSDYDYDCLAEMTFADQASWEACVARVRAPEISAQIAADEDQFFDRSKTGVVVVGDVVETCK</sequence>
<keyword evidence="4" id="KW-1185">Reference proteome</keyword>
<dbReference type="Pfam" id="PF07110">
    <property type="entry name" value="EthD"/>
    <property type="match status" value="1"/>
</dbReference>
<evidence type="ECO:0000256" key="1">
    <source>
        <dbReference type="ARBA" id="ARBA00005986"/>
    </source>
</evidence>
<gene>
    <name evidence="3" type="ORF">PECM_002011</name>
</gene>
<feature type="domain" description="EthD" evidence="2">
    <location>
        <begin position="13"/>
        <end position="122"/>
    </location>
</feature>
<name>A0A8J8WDU8_9EURO</name>
<dbReference type="OrthoDB" id="2519291at2759"/>
<protein>
    <recommendedName>
        <fullName evidence="2">EthD domain-containing protein</fullName>
    </recommendedName>
</protein>
<evidence type="ECO:0000313" key="4">
    <source>
        <dbReference type="Proteomes" id="UP000631181"/>
    </source>
</evidence>
<dbReference type="EMBL" id="WIWV01000146">
    <property type="protein sequence ID" value="KAF7712867.1"/>
    <property type="molecule type" value="Genomic_DNA"/>
</dbReference>
<comment type="similarity">
    <text evidence="1">Belongs to the tpcK family.</text>
</comment>
<evidence type="ECO:0000313" key="3">
    <source>
        <dbReference type="EMBL" id="KAF7712867.1"/>
    </source>
</evidence>
<dbReference type="Proteomes" id="UP000631181">
    <property type="component" value="Unassembled WGS sequence"/>
</dbReference>